<evidence type="ECO:0000256" key="8">
    <source>
        <dbReference type="ARBA" id="ARBA00022840"/>
    </source>
</evidence>
<evidence type="ECO:0000256" key="10">
    <source>
        <dbReference type="ARBA" id="ARBA00029409"/>
    </source>
</evidence>
<feature type="domain" description="7,8-dihydro-6-hydroxymethylpterin-pyrophosphokinase" evidence="13">
    <location>
        <begin position="89"/>
        <end position="100"/>
    </location>
</feature>
<proteinExistence type="inferred from homology"/>
<dbReference type="GO" id="GO:0005524">
    <property type="term" value="F:ATP binding"/>
    <property type="evidence" value="ECO:0007669"/>
    <property type="project" value="UniProtKB-KW"/>
</dbReference>
<dbReference type="AlphaFoldDB" id="A0A9X2JFH5"/>
<comment type="function">
    <text evidence="10">Catalyzes the transfer of pyrophosphate from adenosine triphosphate (ATP) to 6-hydroxymethyl-7,8-dihydropterin, an enzymatic step in folate biosynthesis pathway.</text>
</comment>
<evidence type="ECO:0000256" key="2">
    <source>
        <dbReference type="ARBA" id="ARBA00005810"/>
    </source>
</evidence>
<evidence type="ECO:0000313" key="15">
    <source>
        <dbReference type="Proteomes" id="UP001155241"/>
    </source>
</evidence>
<reference evidence="14" key="1">
    <citation type="submission" date="2022-06" db="EMBL/GenBank/DDBJ databases">
        <title>Aeoliella straminimaris, a novel planctomycete from sediments.</title>
        <authorList>
            <person name="Vitorino I.R."/>
            <person name="Lage O.M."/>
        </authorList>
    </citation>
    <scope>NUCLEOTIDE SEQUENCE</scope>
    <source>
        <strain evidence="14">ICT_H6.2</strain>
    </source>
</reference>
<dbReference type="GO" id="GO:0016301">
    <property type="term" value="F:kinase activity"/>
    <property type="evidence" value="ECO:0007669"/>
    <property type="project" value="UniProtKB-KW"/>
</dbReference>
<dbReference type="CDD" id="cd00483">
    <property type="entry name" value="HPPK"/>
    <property type="match status" value="1"/>
</dbReference>
<dbReference type="PANTHER" id="PTHR43071">
    <property type="entry name" value="2-AMINO-4-HYDROXY-6-HYDROXYMETHYLDIHYDROPTERIDINE PYROPHOSPHOKINASE"/>
    <property type="match status" value="1"/>
</dbReference>
<dbReference type="GO" id="GO:0046656">
    <property type="term" value="P:folic acid biosynthetic process"/>
    <property type="evidence" value="ECO:0007669"/>
    <property type="project" value="UniProtKB-KW"/>
</dbReference>
<dbReference type="GO" id="GO:0003848">
    <property type="term" value="F:2-amino-4-hydroxy-6-hydroxymethyldihydropteridine diphosphokinase activity"/>
    <property type="evidence" value="ECO:0007669"/>
    <property type="project" value="UniProtKB-EC"/>
</dbReference>
<gene>
    <name evidence="14" type="primary">folK</name>
    <name evidence="14" type="ORF">NG895_08875</name>
</gene>
<keyword evidence="8" id="KW-0067">ATP-binding</keyword>
<dbReference type="SUPFAM" id="SSF55083">
    <property type="entry name" value="6-hydroxymethyl-7,8-dihydropterin pyrophosphokinase, HPPK"/>
    <property type="match status" value="1"/>
</dbReference>
<dbReference type="EMBL" id="JAMXLR010000028">
    <property type="protein sequence ID" value="MCO6044020.1"/>
    <property type="molecule type" value="Genomic_DNA"/>
</dbReference>
<comment type="similarity">
    <text evidence="2">Belongs to the HPPK family.</text>
</comment>
<accession>A0A9X2JFH5</accession>
<comment type="pathway">
    <text evidence="1">Cofactor biosynthesis; tetrahydrofolate biosynthesis; 2-amino-4-hydroxy-6-hydroxymethyl-7,8-dihydropteridine diphosphate from 7,8-dihydroneopterin triphosphate: step 4/4.</text>
</comment>
<evidence type="ECO:0000256" key="7">
    <source>
        <dbReference type="ARBA" id="ARBA00022777"/>
    </source>
</evidence>
<dbReference type="Gene3D" id="3.30.70.560">
    <property type="entry name" value="7,8-Dihydro-6-hydroxymethylpterin-pyrophosphokinase HPPK"/>
    <property type="match status" value="1"/>
</dbReference>
<evidence type="ECO:0000256" key="3">
    <source>
        <dbReference type="ARBA" id="ARBA00013253"/>
    </source>
</evidence>
<keyword evidence="7" id="KW-0418">Kinase</keyword>
<organism evidence="14 15">
    <name type="scientific">Aeoliella straminimaris</name>
    <dbReference type="NCBI Taxonomy" id="2954799"/>
    <lineage>
        <taxon>Bacteria</taxon>
        <taxon>Pseudomonadati</taxon>
        <taxon>Planctomycetota</taxon>
        <taxon>Planctomycetia</taxon>
        <taxon>Pirellulales</taxon>
        <taxon>Lacipirellulaceae</taxon>
        <taxon>Aeoliella</taxon>
    </lineage>
</organism>
<dbReference type="InterPro" id="IPR035907">
    <property type="entry name" value="Hppk_sf"/>
</dbReference>
<comment type="caution">
    <text evidence="14">The sequence shown here is derived from an EMBL/GenBank/DDBJ whole genome shotgun (WGS) entry which is preliminary data.</text>
</comment>
<protein>
    <recommendedName>
        <fullName evidence="4">2-amino-4-hydroxy-6-hydroxymethyldihydropteridine pyrophosphokinase</fullName>
        <ecNumber evidence="3">2.7.6.3</ecNumber>
    </recommendedName>
    <alternativeName>
        <fullName evidence="11">6-hydroxymethyl-7,8-dihydropterin pyrophosphokinase</fullName>
    </alternativeName>
    <alternativeName>
        <fullName evidence="12">7,8-dihydro-6-hydroxymethylpterin-pyrophosphokinase</fullName>
    </alternativeName>
</protein>
<evidence type="ECO:0000256" key="1">
    <source>
        <dbReference type="ARBA" id="ARBA00005051"/>
    </source>
</evidence>
<dbReference type="PANTHER" id="PTHR43071:SF1">
    <property type="entry name" value="2-AMINO-4-HYDROXY-6-HYDROXYMETHYLDIHYDROPTERIDINE PYROPHOSPHOKINASE"/>
    <property type="match status" value="1"/>
</dbReference>
<evidence type="ECO:0000256" key="6">
    <source>
        <dbReference type="ARBA" id="ARBA00022741"/>
    </source>
</evidence>
<dbReference type="NCBIfam" id="TIGR01498">
    <property type="entry name" value="folK"/>
    <property type="match status" value="1"/>
</dbReference>
<sequence length="258" mass="28493">MPQVLVALGSNLGDSRDSVQQAIERLDQTANFALLKASSLHSTEPIGGPVGQGGFTNAVAKLQVDCSPRQLLTALHAIEHDFGRLRDEHWGPRTLDLDILLIEDRVVQSPLLEVPHPRMSYRPFMLDPAVEIAGQWRHPTLDVTLADLAKRLHEGDDAILLYGAMPHDRDWHARQLRRTAPGVQVAREEQHQILVAVGQPSTLEKPRLAIHLGLPSDRLVSGIPTLTLPSTCREDALFDTRAALRCVWPDLGREDTSG</sequence>
<evidence type="ECO:0000256" key="11">
    <source>
        <dbReference type="ARBA" id="ARBA00029766"/>
    </source>
</evidence>
<evidence type="ECO:0000256" key="5">
    <source>
        <dbReference type="ARBA" id="ARBA00022679"/>
    </source>
</evidence>
<dbReference type="PROSITE" id="PS00794">
    <property type="entry name" value="HPPK"/>
    <property type="match status" value="1"/>
</dbReference>
<dbReference type="EC" id="2.7.6.3" evidence="3"/>
<evidence type="ECO:0000256" key="12">
    <source>
        <dbReference type="ARBA" id="ARBA00033413"/>
    </source>
</evidence>
<evidence type="ECO:0000256" key="4">
    <source>
        <dbReference type="ARBA" id="ARBA00016218"/>
    </source>
</evidence>
<evidence type="ECO:0000256" key="9">
    <source>
        <dbReference type="ARBA" id="ARBA00022909"/>
    </source>
</evidence>
<evidence type="ECO:0000313" key="14">
    <source>
        <dbReference type="EMBL" id="MCO6044020.1"/>
    </source>
</evidence>
<dbReference type="Pfam" id="PF01288">
    <property type="entry name" value="HPPK"/>
    <property type="match status" value="1"/>
</dbReference>
<evidence type="ECO:0000259" key="13">
    <source>
        <dbReference type="PROSITE" id="PS00794"/>
    </source>
</evidence>
<name>A0A9X2JFH5_9BACT</name>
<keyword evidence="15" id="KW-1185">Reference proteome</keyword>
<dbReference type="RefSeq" id="WP_252852126.1">
    <property type="nucleotide sequence ID" value="NZ_JAMXLR010000028.1"/>
</dbReference>
<keyword evidence="9" id="KW-0289">Folate biosynthesis</keyword>
<keyword evidence="5 14" id="KW-0808">Transferase</keyword>
<dbReference type="InterPro" id="IPR000550">
    <property type="entry name" value="Hppk"/>
</dbReference>
<keyword evidence="6" id="KW-0547">Nucleotide-binding</keyword>
<dbReference type="Proteomes" id="UP001155241">
    <property type="component" value="Unassembled WGS sequence"/>
</dbReference>